<feature type="compositionally biased region" description="Polar residues" evidence="9">
    <location>
        <begin position="305"/>
        <end position="322"/>
    </location>
</feature>
<dbReference type="GeneID" id="100372094"/>
<dbReference type="PANTHER" id="PTHR10460:SF0">
    <property type="entry name" value="ABELSON INTERACTING PROTEIN, ISOFORM D"/>
    <property type="match status" value="1"/>
</dbReference>
<evidence type="ECO:0000256" key="5">
    <source>
        <dbReference type="ARBA" id="ARBA00022553"/>
    </source>
</evidence>
<keyword evidence="6" id="KW-0175">Coiled coil</keyword>
<keyword evidence="4" id="KW-0963">Cytoplasm</keyword>
<protein>
    <submittedName>
        <fullName evidence="12">Abl interactor 1-like</fullName>
    </submittedName>
</protein>
<dbReference type="PROSITE" id="PS50192">
    <property type="entry name" value="T_SNARE"/>
    <property type="match status" value="1"/>
</dbReference>
<dbReference type="InterPro" id="IPR028457">
    <property type="entry name" value="ABI"/>
</dbReference>
<proteinExistence type="inferred from homology"/>
<comment type="similarity">
    <text evidence="3">Belongs to the ABI family.</text>
</comment>
<feature type="region of interest" description="Disordered" evidence="9">
    <location>
        <begin position="153"/>
        <end position="423"/>
    </location>
</feature>
<keyword evidence="8" id="KW-0966">Cell projection</keyword>
<evidence type="ECO:0000313" key="11">
    <source>
        <dbReference type="Proteomes" id="UP000694865"/>
    </source>
</evidence>
<dbReference type="RefSeq" id="XP_002739732.1">
    <property type="nucleotide sequence ID" value="XM_002739686.1"/>
</dbReference>
<evidence type="ECO:0000259" key="10">
    <source>
        <dbReference type="PROSITE" id="PS50192"/>
    </source>
</evidence>
<feature type="compositionally biased region" description="Low complexity" evidence="9">
    <location>
        <begin position="164"/>
        <end position="180"/>
    </location>
</feature>
<keyword evidence="11" id="KW-1185">Reference proteome</keyword>
<accession>A0ABM0GXT2</accession>
<evidence type="ECO:0000256" key="6">
    <source>
        <dbReference type="ARBA" id="ARBA00023054"/>
    </source>
</evidence>
<evidence type="ECO:0000256" key="2">
    <source>
        <dbReference type="ARBA" id="ARBA00004510"/>
    </source>
</evidence>
<dbReference type="Proteomes" id="UP000694865">
    <property type="component" value="Unplaced"/>
</dbReference>
<organism evidence="11 12">
    <name type="scientific">Saccoglossus kowalevskii</name>
    <name type="common">Acorn worm</name>
    <dbReference type="NCBI Taxonomy" id="10224"/>
    <lineage>
        <taxon>Eukaryota</taxon>
        <taxon>Metazoa</taxon>
        <taxon>Hemichordata</taxon>
        <taxon>Enteropneusta</taxon>
        <taxon>Harrimaniidae</taxon>
        <taxon>Saccoglossus</taxon>
    </lineage>
</organism>
<evidence type="ECO:0000256" key="3">
    <source>
        <dbReference type="ARBA" id="ARBA00010020"/>
    </source>
</evidence>
<comment type="subcellular location">
    <subcellularLocation>
        <location evidence="2">Cell projection</location>
        <location evidence="2">Lamellipodium</location>
    </subcellularLocation>
    <subcellularLocation>
        <location evidence="1">Cytoplasm</location>
        <location evidence="1">Cytoskeleton</location>
    </subcellularLocation>
</comment>
<feature type="non-terminal residue" evidence="12">
    <location>
        <position position="423"/>
    </location>
</feature>
<dbReference type="InterPro" id="IPR012849">
    <property type="entry name" value="Abl-interactor_HHR_dom"/>
</dbReference>
<evidence type="ECO:0000256" key="1">
    <source>
        <dbReference type="ARBA" id="ARBA00004245"/>
    </source>
</evidence>
<feature type="compositionally biased region" description="Pro residues" evidence="9">
    <location>
        <begin position="362"/>
        <end position="373"/>
    </location>
</feature>
<sequence>MSALETLFESEIPGGRQALQDSHTNLERVAEYCEHNYLQSGDKMAALEETKSYTTQSLASVAYQINTLATNMLQMLDLQATQMAHMESNINHIAQTVSIHKEKVARREIGVLTTNRNIIRTHKIIAPSSPERPIKYVRKPVDYVSLDDVGHGLKIASSTNPRMTRTPSVSSTGTVSSNDSAPVSNTGTINRSGRGTLPRPSHKPPEPPAVPKDYAAPSEIMHTRPSKVPNPPPPPPPPPGQYQSPHVTIGRPQQPPPMPPQSQQQPVANIPPAPPPPQPVGPTVESHYAPSMAYLASQRDKQEQRTSQYQTTATAVPQQNIPPQFRGEYMPLPGLAKVDLRSTQPKSEYQSGMLASQAGQPAAPPPPPPPPMPDITSNTQYSPPSGEMSLPPPPTSLTLEGSFDFEPPPPLQFLDEIDDSLGT</sequence>
<feature type="compositionally biased region" description="Pro residues" evidence="9">
    <location>
        <begin position="228"/>
        <end position="240"/>
    </location>
</feature>
<evidence type="ECO:0000256" key="9">
    <source>
        <dbReference type="SAM" id="MobiDB-lite"/>
    </source>
</evidence>
<gene>
    <name evidence="12" type="primary">LOC100372094</name>
</gene>
<evidence type="ECO:0000256" key="8">
    <source>
        <dbReference type="ARBA" id="ARBA00023273"/>
    </source>
</evidence>
<dbReference type="PANTHER" id="PTHR10460">
    <property type="entry name" value="ABL INTERACTOR FAMILY MEMBER"/>
    <property type="match status" value="1"/>
</dbReference>
<dbReference type="InterPro" id="IPR000727">
    <property type="entry name" value="T_SNARE_dom"/>
</dbReference>
<name>A0ABM0GXT2_SACKO</name>
<feature type="compositionally biased region" description="Polar residues" evidence="9">
    <location>
        <begin position="341"/>
        <end position="359"/>
    </location>
</feature>
<evidence type="ECO:0000256" key="7">
    <source>
        <dbReference type="ARBA" id="ARBA00023212"/>
    </source>
</evidence>
<dbReference type="Gene3D" id="6.10.140.1620">
    <property type="match status" value="1"/>
</dbReference>
<dbReference type="Pfam" id="PF07815">
    <property type="entry name" value="Abi_HHR"/>
    <property type="match status" value="1"/>
</dbReference>
<feature type="compositionally biased region" description="Polar residues" evidence="9">
    <location>
        <begin position="181"/>
        <end position="193"/>
    </location>
</feature>
<evidence type="ECO:0000313" key="12">
    <source>
        <dbReference type="RefSeq" id="XP_002739732.1"/>
    </source>
</evidence>
<keyword evidence="7" id="KW-0206">Cytoskeleton</keyword>
<reference evidence="12" key="1">
    <citation type="submission" date="2025-08" db="UniProtKB">
        <authorList>
            <consortium name="RefSeq"/>
        </authorList>
    </citation>
    <scope>IDENTIFICATION</scope>
    <source>
        <tissue evidence="12">Testes</tissue>
    </source>
</reference>
<evidence type="ECO:0000256" key="4">
    <source>
        <dbReference type="ARBA" id="ARBA00022490"/>
    </source>
</evidence>
<keyword evidence="5" id="KW-0597">Phosphoprotein</keyword>
<feature type="domain" description="T-SNARE coiled-coil homology" evidence="10">
    <location>
        <begin position="45"/>
        <end position="107"/>
    </location>
</feature>
<feature type="compositionally biased region" description="Pro residues" evidence="9">
    <location>
        <begin position="269"/>
        <end position="280"/>
    </location>
</feature>